<dbReference type="GO" id="GO:0003779">
    <property type="term" value="F:actin binding"/>
    <property type="evidence" value="ECO:0007669"/>
    <property type="project" value="InterPro"/>
</dbReference>
<organism evidence="6 7">
    <name type="scientific">Apostasia shenzhenica</name>
    <dbReference type="NCBI Taxonomy" id="1088818"/>
    <lineage>
        <taxon>Eukaryota</taxon>
        <taxon>Viridiplantae</taxon>
        <taxon>Streptophyta</taxon>
        <taxon>Embryophyta</taxon>
        <taxon>Tracheophyta</taxon>
        <taxon>Spermatophyta</taxon>
        <taxon>Magnoliopsida</taxon>
        <taxon>Liliopsida</taxon>
        <taxon>Asparagales</taxon>
        <taxon>Orchidaceae</taxon>
        <taxon>Apostasioideae</taxon>
        <taxon>Apostasia</taxon>
    </lineage>
</organism>
<dbReference type="InterPro" id="IPR051861">
    <property type="entry name" value="NET_actin-binding_domain"/>
</dbReference>
<gene>
    <name evidence="6" type="ORF">AXF42_Ash003677</name>
</gene>
<dbReference type="OrthoDB" id="1911293at2759"/>
<dbReference type="Pfam" id="PF07765">
    <property type="entry name" value="KIP1"/>
    <property type="match status" value="1"/>
</dbReference>
<evidence type="ECO:0000256" key="4">
    <source>
        <dbReference type="SAM" id="MobiDB-lite"/>
    </source>
</evidence>
<proteinExistence type="inferred from homology"/>
<dbReference type="AlphaFoldDB" id="A0A2I0AHM2"/>
<keyword evidence="1 3" id="KW-0175">Coiled coil</keyword>
<feature type="coiled-coil region" evidence="3">
    <location>
        <begin position="263"/>
        <end position="304"/>
    </location>
</feature>
<dbReference type="PANTHER" id="PTHR32258">
    <property type="entry name" value="PROTEIN NETWORKED 4A"/>
    <property type="match status" value="1"/>
</dbReference>
<dbReference type="PANTHER" id="PTHR32258:SF26">
    <property type="entry name" value="KINASE INTERACTING (KIP1-LIKE) FAMILY PROTEIN"/>
    <property type="match status" value="1"/>
</dbReference>
<protein>
    <recommendedName>
        <fullName evidence="5">NAB domain-containing protein</fullName>
    </recommendedName>
</protein>
<feature type="domain" description="NAB" evidence="5">
    <location>
        <begin position="1"/>
        <end position="78"/>
    </location>
</feature>
<evidence type="ECO:0000313" key="6">
    <source>
        <dbReference type="EMBL" id="PKA55040.1"/>
    </source>
</evidence>
<dbReference type="EMBL" id="KZ451980">
    <property type="protein sequence ID" value="PKA55040.1"/>
    <property type="molecule type" value="Genomic_DNA"/>
</dbReference>
<dbReference type="InterPro" id="IPR011684">
    <property type="entry name" value="NAB"/>
</dbReference>
<evidence type="ECO:0000256" key="3">
    <source>
        <dbReference type="SAM" id="Coils"/>
    </source>
</evidence>
<dbReference type="Proteomes" id="UP000236161">
    <property type="component" value="Unassembled WGS sequence"/>
</dbReference>
<comment type="similarity">
    <text evidence="2">Belongs to the NET family.</text>
</comment>
<sequence>MQECEQDAVFYPLFADIQQRVQALAASSPEEAAELPDSFAERAENYYQKRPQLISLLHDLHSRYVYLADRYSRSLNCRHRRDPSASAPSDDDDNDSEYPVHSVISSDAESTLSFHQLPNAPTSAAIAADSGNGGLEWLVAELVAAEVDRDLLLVELAESERLRTESARKAELQSSLLEVLESERMALLGENARLAYQAAAATEEASGLAAEAVYMRRKAAELARCMLKMREDHRVCLLGRKIEGLQAQIYGLERKNRECYEAMAKRQVEKVETRLEIERLQDENRRLKEAAAARKDRRRRLRSELVARWWAWVRNMEWAPPPCRPGMKAEKNGCVCVAFV</sequence>
<feature type="region of interest" description="Disordered" evidence="4">
    <location>
        <begin position="78"/>
        <end position="100"/>
    </location>
</feature>
<evidence type="ECO:0000256" key="1">
    <source>
        <dbReference type="ARBA" id="ARBA00023054"/>
    </source>
</evidence>
<dbReference type="STRING" id="1088818.A0A2I0AHM2"/>
<keyword evidence="7" id="KW-1185">Reference proteome</keyword>
<evidence type="ECO:0000256" key="2">
    <source>
        <dbReference type="ARBA" id="ARBA00038006"/>
    </source>
</evidence>
<name>A0A2I0AHM2_9ASPA</name>
<evidence type="ECO:0000259" key="5">
    <source>
        <dbReference type="PROSITE" id="PS51774"/>
    </source>
</evidence>
<reference evidence="6 7" key="1">
    <citation type="journal article" date="2017" name="Nature">
        <title>The Apostasia genome and the evolution of orchids.</title>
        <authorList>
            <person name="Zhang G.Q."/>
            <person name="Liu K.W."/>
            <person name="Li Z."/>
            <person name="Lohaus R."/>
            <person name="Hsiao Y.Y."/>
            <person name="Niu S.C."/>
            <person name="Wang J.Y."/>
            <person name="Lin Y.C."/>
            <person name="Xu Q."/>
            <person name="Chen L.J."/>
            <person name="Yoshida K."/>
            <person name="Fujiwara S."/>
            <person name="Wang Z.W."/>
            <person name="Zhang Y.Q."/>
            <person name="Mitsuda N."/>
            <person name="Wang M."/>
            <person name="Liu G.H."/>
            <person name="Pecoraro L."/>
            <person name="Huang H.X."/>
            <person name="Xiao X.J."/>
            <person name="Lin M."/>
            <person name="Wu X.Y."/>
            <person name="Wu W.L."/>
            <person name="Chen Y.Y."/>
            <person name="Chang S.B."/>
            <person name="Sakamoto S."/>
            <person name="Ohme-Takagi M."/>
            <person name="Yagi M."/>
            <person name="Zeng S.J."/>
            <person name="Shen C.Y."/>
            <person name="Yeh C.M."/>
            <person name="Luo Y.B."/>
            <person name="Tsai W.C."/>
            <person name="Van de Peer Y."/>
            <person name="Liu Z.J."/>
        </authorList>
    </citation>
    <scope>NUCLEOTIDE SEQUENCE [LARGE SCALE GENOMIC DNA]</scope>
    <source>
        <strain evidence="7">cv. Shenzhen</strain>
        <tissue evidence="6">Stem</tissue>
    </source>
</reference>
<accession>A0A2I0AHM2</accession>
<evidence type="ECO:0000313" key="7">
    <source>
        <dbReference type="Proteomes" id="UP000236161"/>
    </source>
</evidence>
<dbReference type="PROSITE" id="PS51774">
    <property type="entry name" value="NAB"/>
    <property type="match status" value="1"/>
</dbReference>